<comment type="caution">
    <text evidence="1">The sequence shown here is derived from an EMBL/GenBank/DDBJ whole genome shotgun (WGS) entry which is preliminary data.</text>
</comment>
<reference evidence="1 2" key="1">
    <citation type="submission" date="2023-11" db="EMBL/GenBank/DDBJ databases">
        <authorList>
            <person name="Hedman E."/>
            <person name="Englund M."/>
            <person name="Stromberg M."/>
            <person name="Nyberg Akerstrom W."/>
            <person name="Nylinder S."/>
            <person name="Jareborg N."/>
            <person name="Kallberg Y."/>
            <person name="Kronander E."/>
        </authorList>
    </citation>
    <scope>NUCLEOTIDE SEQUENCE [LARGE SCALE GENOMIC DNA]</scope>
</reference>
<dbReference type="AlphaFoldDB" id="A0AAV1LQS2"/>
<keyword evidence="2" id="KW-1185">Reference proteome</keyword>
<evidence type="ECO:0008006" key="3">
    <source>
        <dbReference type="Google" id="ProtNLM"/>
    </source>
</evidence>
<accession>A0AAV1LQS2</accession>
<name>A0AAV1LQS2_9NEOP</name>
<evidence type="ECO:0000313" key="2">
    <source>
        <dbReference type="Proteomes" id="UP001314205"/>
    </source>
</evidence>
<sequence>MLHNIENGEDTKTLSVLDAILMISEAWEKVTQTTIANCFRHKAVDFFTPTHRFSTDEDDNLPLAQLAAQLHRSTTTEPLIEIEEFIGIDDNVDVCAVVTEEEILAEVESNNRNTDEENEDPQEQFQPTTLCEAINAIIVLQNFVDFNRV</sequence>
<organism evidence="1 2">
    <name type="scientific">Parnassius mnemosyne</name>
    <name type="common">clouded apollo</name>
    <dbReference type="NCBI Taxonomy" id="213953"/>
    <lineage>
        <taxon>Eukaryota</taxon>
        <taxon>Metazoa</taxon>
        <taxon>Ecdysozoa</taxon>
        <taxon>Arthropoda</taxon>
        <taxon>Hexapoda</taxon>
        <taxon>Insecta</taxon>
        <taxon>Pterygota</taxon>
        <taxon>Neoptera</taxon>
        <taxon>Endopterygota</taxon>
        <taxon>Lepidoptera</taxon>
        <taxon>Glossata</taxon>
        <taxon>Ditrysia</taxon>
        <taxon>Papilionoidea</taxon>
        <taxon>Papilionidae</taxon>
        <taxon>Parnassiinae</taxon>
        <taxon>Parnassini</taxon>
        <taxon>Parnassius</taxon>
        <taxon>Driopa</taxon>
    </lineage>
</organism>
<dbReference type="EMBL" id="CAVLGL010000094">
    <property type="protein sequence ID" value="CAK1597280.1"/>
    <property type="molecule type" value="Genomic_DNA"/>
</dbReference>
<protein>
    <recommendedName>
        <fullName evidence="3">DDE-1 domain-containing protein</fullName>
    </recommendedName>
</protein>
<dbReference type="Proteomes" id="UP001314205">
    <property type="component" value="Unassembled WGS sequence"/>
</dbReference>
<evidence type="ECO:0000313" key="1">
    <source>
        <dbReference type="EMBL" id="CAK1597280.1"/>
    </source>
</evidence>
<proteinExistence type="predicted"/>
<gene>
    <name evidence="1" type="ORF">PARMNEM_LOCUS16531</name>
</gene>